<accession>A0A9D3AX25</accession>
<evidence type="ECO:0000256" key="7">
    <source>
        <dbReference type="PROSITE-ProRule" id="PRU00169"/>
    </source>
</evidence>
<dbReference type="Pfam" id="PF00072">
    <property type="entry name" value="Response_reg"/>
    <property type="match status" value="1"/>
</dbReference>
<dbReference type="InterPro" id="IPR058245">
    <property type="entry name" value="NreC/VraR/RcsB-like_REC"/>
</dbReference>
<dbReference type="SMART" id="SM00421">
    <property type="entry name" value="HTH_LUXR"/>
    <property type="match status" value="1"/>
</dbReference>
<dbReference type="SUPFAM" id="SSF52172">
    <property type="entry name" value="CheY-like"/>
    <property type="match status" value="1"/>
</dbReference>
<evidence type="ECO:0000313" key="11">
    <source>
        <dbReference type="Proteomes" id="UP000798488"/>
    </source>
</evidence>
<evidence type="ECO:0000256" key="6">
    <source>
        <dbReference type="ARBA" id="ARBA00024867"/>
    </source>
</evidence>
<dbReference type="InterPro" id="IPR001789">
    <property type="entry name" value="Sig_transdc_resp-reg_receiver"/>
</dbReference>
<dbReference type="PROSITE" id="PS50043">
    <property type="entry name" value="HTH_LUXR_2"/>
    <property type="match status" value="1"/>
</dbReference>
<dbReference type="Gene3D" id="3.40.50.2300">
    <property type="match status" value="1"/>
</dbReference>
<dbReference type="EMBL" id="LSRS01000002">
    <property type="protein sequence ID" value="KAF1086200.1"/>
    <property type="molecule type" value="Genomic_DNA"/>
</dbReference>
<evidence type="ECO:0000256" key="3">
    <source>
        <dbReference type="ARBA" id="ARBA00023015"/>
    </source>
</evidence>
<evidence type="ECO:0000259" key="8">
    <source>
        <dbReference type="PROSITE" id="PS50043"/>
    </source>
</evidence>
<keyword evidence="5" id="KW-0804">Transcription</keyword>
<dbReference type="Pfam" id="PF00196">
    <property type="entry name" value="GerE"/>
    <property type="match status" value="1"/>
</dbReference>
<comment type="caution">
    <text evidence="10">The sequence shown here is derived from an EMBL/GenBank/DDBJ whole genome shotgun (WGS) entry which is preliminary data.</text>
</comment>
<keyword evidence="2 7" id="KW-0597">Phosphoprotein</keyword>
<reference evidence="10" key="1">
    <citation type="submission" date="2016-02" db="EMBL/GenBank/DDBJ databases">
        <title>Draft Genome Sequence of Sporotomaculum syntrophicum Strain FB, a Syntrophic Benzoate Degrader.</title>
        <authorList>
            <person name="Nobu M.K."/>
            <person name="Narihiro T."/>
            <person name="Qiu Y.-L."/>
            <person name="Ohashi A."/>
            <person name="Liu W.-T."/>
            <person name="Yuji S."/>
        </authorList>
    </citation>
    <scope>NUCLEOTIDE SEQUENCE</scope>
    <source>
        <strain evidence="10">FB</strain>
    </source>
</reference>
<dbReference type="PRINTS" id="PR00038">
    <property type="entry name" value="HTHLUXR"/>
</dbReference>
<dbReference type="CDD" id="cd17535">
    <property type="entry name" value="REC_NarL-like"/>
    <property type="match status" value="1"/>
</dbReference>
<evidence type="ECO:0000256" key="5">
    <source>
        <dbReference type="ARBA" id="ARBA00023163"/>
    </source>
</evidence>
<feature type="domain" description="HTH luxR-type" evidence="8">
    <location>
        <begin position="144"/>
        <end position="209"/>
    </location>
</feature>
<evidence type="ECO:0000256" key="1">
    <source>
        <dbReference type="ARBA" id="ARBA00018672"/>
    </source>
</evidence>
<dbReference type="PANTHER" id="PTHR43214:SF24">
    <property type="entry name" value="TRANSCRIPTIONAL REGULATORY PROTEIN NARL-RELATED"/>
    <property type="match status" value="1"/>
</dbReference>
<organism evidence="10 11">
    <name type="scientific">Sporotomaculum syntrophicum</name>
    <dbReference type="NCBI Taxonomy" id="182264"/>
    <lineage>
        <taxon>Bacteria</taxon>
        <taxon>Bacillati</taxon>
        <taxon>Bacillota</taxon>
        <taxon>Clostridia</taxon>
        <taxon>Eubacteriales</taxon>
        <taxon>Desulfallaceae</taxon>
        <taxon>Sporotomaculum</taxon>
    </lineage>
</organism>
<dbReference type="Proteomes" id="UP000798488">
    <property type="component" value="Unassembled WGS sequence"/>
</dbReference>
<dbReference type="SMART" id="SM00448">
    <property type="entry name" value="REC"/>
    <property type="match status" value="1"/>
</dbReference>
<evidence type="ECO:0000256" key="2">
    <source>
        <dbReference type="ARBA" id="ARBA00022553"/>
    </source>
</evidence>
<gene>
    <name evidence="10" type="primary">vraR_2</name>
    <name evidence="10" type="ORF">SPSYN_00941</name>
</gene>
<protein>
    <recommendedName>
        <fullName evidence="1">Stage 0 sporulation protein A homolog</fullName>
    </recommendedName>
</protein>
<dbReference type="PROSITE" id="PS50110">
    <property type="entry name" value="RESPONSE_REGULATORY"/>
    <property type="match status" value="1"/>
</dbReference>
<dbReference type="CDD" id="cd06170">
    <property type="entry name" value="LuxR_C_like"/>
    <property type="match status" value="1"/>
</dbReference>
<feature type="modified residue" description="4-aspartylphosphate" evidence="7">
    <location>
        <position position="56"/>
    </location>
</feature>
<dbReference type="GO" id="GO:0003677">
    <property type="term" value="F:DNA binding"/>
    <property type="evidence" value="ECO:0007669"/>
    <property type="project" value="UniProtKB-KW"/>
</dbReference>
<dbReference type="PANTHER" id="PTHR43214">
    <property type="entry name" value="TWO-COMPONENT RESPONSE REGULATOR"/>
    <property type="match status" value="1"/>
</dbReference>
<dbReference type="AlphaFoldDB" id="A0A9D3AX25"/>
<dbReference type="InterPro" id="IPR011006">
    <property type="entry name" value="CheY-like_superfamily"/>
</dbReference>
<dbReference type="RefSeq" id="WP_161821318.1">
    <property type="nucleotide sequence ID" value="NZ_LSRS01000002.1"/>
</dbReference>
<proteinExistence type="predicted"/>
<evidence type="ECO:0000259" key="9">
    <source>
        <dbReference type="PROSITE" id="PS50110"/>
    </source>
</evidence>
<dbReference type="InterPro" id="IPR000792">
    <property type="entry name" value="Tscrpt_reg_LuxR_C"/>
</dbReference>
<dbReference type="GO" id="GO:0006355">
    <property type="term" value="P:regulation of DNA-templated transcription"/>
    <property type="evidence" value="ECO:0007669"/>
    <property type="project" value="InterPro"/>
</dbReference>
<evidence type="ECO:0000313" key="10">
    <source>
        <dbReference type="EMBL" id="KAF1086200.1"/>
    </source>
</evidence>
<dbReference type="OrthoDB" id="9779069at2"/>
<sequence length="213" mass="23983">MSSLRILVVDDQELIRESLSIVLNMEEDIEVIGMAENGRVAVELCERQQPDVVLMDIHMPEMDGIVATRLIKNNWPQIRVIILTTFQELDYVVDALDIGAEGYLLKAIHPKDLATGIRLVNRGGTLISPNMARMMASQLKQNEPKSLNHGLSEREQQVLECLAQGLSNRETAEKLFLSEGTVKNYISSIYSKLDVRDRLQAVKKARDEGIVRN</sequence>
<feature type="domain" description="Response regulatory" evidence="9">
    <location>
        <begin position="5"/>
        <end position="121"/>
    </location>
</feature>
<keyword evidence="11" id="KW-1185">Reference proteome</keyword>
<keyword evidence="3" id="KW-0805">Transcription regulation</keyword>
<dbReference type="InterPro" id="IPR039420">
    <property type="entry name" value="WalR-like"/>
</dbReference>
<comment type="function">
    <text evidence="6">May play the central regulatory role in sporulation. It may be an element of the effector pathway responsible for the activation of sporulation genes in response to nutritional stress. Spo0A may act in concert with spo0H (a sigma factor) to control the expression of some genes that are critical to the sporulation process.</text>
</comment>
<keyword evidence="4" id="KW-0238">DNA-binding</keyword>
<evidence type="ECO:0000256" key="4">
    <source>
        <dbReference type="ARBA" id="ARBA00023125"/>
    </source>
</evidence>
<name>A0A9D3AX25_9FIRM</name>
<dbReference type="GO" id="GO:0000160">
    <property type="term" value="P:phosphorelay signal transduction system"/>
    <property type="evidence" value="ECO:0007669"/>
    <property type="project" value="InterPro"/>
</dbReference>